<keyword evidence="3" id="KW-0732">Signal</keyword>
<evidence type="ECO:0000313" key="7">
    <source>
        <dbReference type="EMBL" id="KGF37079.1"/>
    </source>
</evidence>
<comment type="caution">
    <text evidence="7">The sequence shown here is derived from an EMBL/GenBank/DDBJ whole genome shotgun (WGS) entry which is preliminary data.</text>
</comment>
<dbReference type="AlphaFoldDB" id="A0A096BVC8"/>
<evidence type="ECO:0000256" key="2">
    <source>
        <dbReference type="ARBA" id="ARBA00022670"/>
    </source>
</evidence>
<keyword evidence="5" id="KW-0788">Thiol protease</keyword>
<sequence length="191" mass="21404">MWLSAFGTPVSKQKAQKLVENFLKENLPSSYQPTRAGKNALKAVDATPYYYVFSIGSQKGFVIASADDRTEPIFGYTLNGKFDKENLPEGLCDLLSYYAKELQLLDQRGETTTHLATRAGNNRTPIEQLMETQWNQSAPYNNNCPMDGKERSVTGCVATAMAQIMYYHKAPQNTLAKPIEAYTTNKKKNPM</sequence>
<evidence type="ECO:0000256" key="3">
    <source>
        <dbReference type="ARBA" id="ARBA00022729"/>
    </source>
</evidence>
<reference evidence="7 8" key="1">
    <citation type="submission" date="2014-07" db="EMBL/GenBank/DDBJ databases">
        <authorList>
            <person name="McCorrison J."/>
            <person name="Sanka R."/>
            <person name="Torralba M."/>
            <person name="Gillis M."/>
            <person name="Haft D.H."/>
            <person name="Methe B."/>
            <person name="Sutton G."/>
            <person name="Nelson K.E."/>
        </authorList>
    </citation>
    <scope>NUCLEOTIDE SEQUENCE [LARGE SCALE GENOMIC DNA]</scope>
    <source>
        <strain evidence="7 8">DNF00853</strain>
    </source>
</reference>
<comment type="similarity">
    <text evidence="1">Belongs to the peptidase C10 family.</text>
</comment>
<dbReference type="Pfam" id="PF01640">
    <property type="entry name" value="Peptidase_C10"/>
    <property type="match status" value="1"/>
</dbReference>
<evidence type="ECO:0000259" key="6">
    <source>
        <dbReference type="Pfam" id="PF13734"/>
    </source>
</evidence>
<name>A0A096BVC8_9BACT</name>
<evidence type="ECO:0000256" key="4">
    <source>
        <dbReference type="ARBA" id="ARBA00022801"/>
    </source>
</evidence>
<organism evidence="7 8">
    <name type="scientific">Hoylesella buccalis DNF00853</name>
    <dbReference type="NCBI Taxonomy" id="1401074"/>
    <lineage>
        <taxon>Bacteria</taxon>
        <taxon>Pseudomonadati</taxon>
        <taxon>Bacteroidota</taxon>
        <taxon>Bacteroidia</taxon>
        <taxon>Bacteroidales</taxon>
        <taxon>Prevotellaceae</taxon>
        <taxon>Hoylesella</taxon>
    </lineage>
</organism>
<dbReference type="InterPro" id="IPR025896">
    <property type="entry name" value="Spi_Prtas-inh"/>
</dbReference>
<gene>
    <name evidence="7" type="ORF">HMPREF2137_00925</name>
</gene>
<keyword evidence="2" id="KW-0645">Protease</keyword>
<evidence type="ECO:0000313" key="8">
    <source>
        <dbReference type="Proteomes" id="UP000029556"/>
    </source>
</evidence>
<dbReference type="SUPFAM" id="SSF54001">
    <property type="entry name" value="Cysteine proteinases"/>
    <property type="match status" value="1"/>
</dbReference>
<dbReference type="InterPro" id="IPR000200">
    <property type="entry name" value="Peptidase_C10"/>
</dbReference>
<feature type="domain" description="Spi protease inhibitor" evidence="6">
    <location>
        <begin position="8"/>
        <end position="101"/>
    </location>
</feature>
<dbReference type="InterPro" id="IPR038765">
    <property type="entry name" value="Papain-like_cys_pep_sf"/>
</dbReference>
<evidence type="ECO:0000256" key="1">
    <source>
        <dbReference type="ARBA" id="ARBA00009693"/>
    </source>
</evidence>
<proteinExistence type="inferred from homology"/>
<dbReference type="GO" id="GO:0008234">
    <property type="term" value="F:cysteine-type peptidase activity"/>
    <property type="evidence" value="ECO:0007669"/>
    <property type="project" value="UniProtKB-KW"/>
</dbReference>
<dbReference type="Proteomes" id="UP000029556">
    <property type="component" value="Unassembled WGS sequence"/>
</dbReference>
<dbReference type="InterPro" id="IPR044934">
    <property type="entry name" value="Streptopain_sf"/>
</dbReference>
<accession>A0A096BVC8</accession>
<dbReference type="EMBL" id="JRNN01000020">
    <property type="protein sequence ID" value="KGF37079.1"/>
    <property type="molecule type" value="Genomic_DNA"/>
</dbReference>
<dbReference type="GO" id="GO:0006508">
    <property type="term" value="P:proteolysis"/>
    <property type="evidence" value="ECO:0007669"/>
    <property type="project" value="UniProtKB-KW"/>
</dbReference>
<evidence type="ECO:0000256" key="5">
    <source>
        <dbReference type="ARBA" id="ARBA00022807"/>
    </source>
</evidence>
<dbReference type="Gene3D" id="3.90.70.50">
    <property type="entry name" value="Peptidase C10, streptopain"/>
    <property type="match status" value="1"/>
</dbReference>
<keyword evidence="4" id="KW-0378">Hydrolase</keyword>
<dbReference type="Pfam" id="PF13734">
    <property type="entry name" value="Inhibitor_I69"/>
    <property type="match status" value="1"/>
</dbReference>
<protein>
    <recommendedName>
        <fullName evidence="6">Spi protease inhibitor domain-containing protein</fullName>
    </recommendedName>
</protein>